<sequence>MDSRPMRKSAQFVENVDKENQFSEKQRVTECLVEPKHFVAVKIGSRLIGDDCRSQWLVRDIER</sequence>
<name>A0A0A9CH71_ARUDO</name>
<proteinExistence type="predicted"/>
<accession>A0A0A9CH71</accession>
<dbReference type="EMBL" id="GBRH01225165">
    <property type="protein sequence ID" value="JAD72730.1"/>
    <property type="molecule type" value="Transcribed_RNA"/>
</dbReference>
<reference evidence="1" key="2">
    <citation type="journal article" date="2015" name="Data Brief">
        <title>Shoot transcriptome of the giant reed, Arundo donax.</title>
        <authorList>
            <person name="Barrero R.A."/>
            <person name="Guerrero F.D."/>
            <person name="Moolhuijzen P."/>
            <person name="Goolsby J.A."/>
            <person name="Tidwell J."/>
            <person name="Bellgard S.E."/>
            <person name="Bellgard M.I."/>
        </authorList>
    </citation>
    <scope>NUCLEOTIDE SEQUENCE</scope>
    <source>
        <tissue evidence="1">Shoot tissue taken approximately 20 cm above the soil surface</tissue>
    </source>
</reference>
<dbReference type="AlphaFoldDB" id="A0A0A9CH71"/>
<reference evidence="1" key="1">
    <citation type="submission" date="2014-09" db="EMBL/GenBank/DDBJ databases">
        <authorList>
            <person name="Magalhaes I.L.F."/>
            <person name="Oliveira U."/>
            <person name="Santos F.R."/>
            <person name="Vidigal T.H.D.A."/>
            <person name="Brescovit A.D."/>
            <person name="Santos A.J."/>
        </authorList>
    </citation>
    <scope>NUCLEOTIDE SEQUENCE</scope>
    <source>
        <tissue evidence="1">Shoot tissue taken approximately 20 cm above the soil surface</tissue>
    </source>
</reference>
<organism evidence="1">
    <name type="scientific">Arundo donax</name>
    <name type="common">Giant reed</name>
    <name type="synonym">Donax arundinaceus</name>
    <dbReference type="NCBI Taxonomy" id="35708"/>
    <lineage>
        <taxon>Eukaryota</taxon>
        <taxon>Viridiplantae</taxon>
        <taxon>Streptophyta</taxon>
        <taxon>Embryophyta</taxon>
        <taxon>Tracheophyta</taxon>
        <taxon>Spermatophyta</taxon>
        <taxon>Magnoliopsida</taxon>
        <taxon>Liliopsida</taxon>
        <taxon>Poales</taxon>
        <taxon>Poaceae</taxon>
        <taxon>PACMAD clade</taxon>
        <taxon>Arundinoideae</taxon>
        <taxon>Arundineae</taxon>
        <taxon>Arundo</taxon>
    </lineage>
</organism>
<evidence type="ECO:0000313" key="1">
    <source>
        <dbReference type="EMBL" id="JAD72730.1"/>
    </source>
</evidence>
<protein>
    <submittedName>
        <fullName evidence="1">Uncharacterized protein</fullName>
    </submittedName>
</protein>